<feature type="compositionally biased region" description="Polar residues" evidence="7">
    <location>
        <begin position="1"/>
        <end position="17"/>
    </location>
</feature>
<comment type="caution">
    <text evidence="9">The sequence shown here is derived from an EMBL/GenBank/DDBJ whole genome shotgun (WGS) entry which is preliminary data.</text>
</comment>
<dbReference type="GO" id="GO:0003677">
    <property type="term" value="F:DNA binding"/>
    <property type="evidence" value="ECO:0007669"/>
    <property type="project" value="UniProtKB-KW"/>
</dbReference>
<gene>
    <name evidence="9" type="ORF">ISN44_As08g032140</name>
</gene>
<evidence type="ECO:0000256" key="7">
    <source>
        <dbReference type="SAM" id="MobiDB-lite"/>
    </source>
</evidence>
<dbReference type="SMART" id="SM00338">
    <property type="entry name" value="BRLZ"/>
    <property type="match status" value="1"/>
</dbReference>
<accession>A0A8T2B8R3</accession>
<organism evidence="9 10">
    <name type="scientific">Arabidopsis suecica</name>
    <name type="common">Swedish thale-cress</name>
    <name type="synonym">Cardaminopsis suecica</name>
    <dbReference type="NCBI Taxonomy" id="45249"/>
    <lineage>
        <taxon>Eukaryota</taxon>
        <taxon>Viridiplantae</taxon>
        <taxon>Streptophyta</taxon>
        <taxon>Embryophyta</taxon>
        <taxon>Tracheophyta</taxon>
        <taxon>Spermatophyta</taxon>
        <taxon>Magnoliopsida</taxon>
        <taxon>eudicotyledons</taxon>
        <taxon>Gunneridae</taxon>
        <taxon>Pentapetalae</taxon>
        <taxon>rosids</taxon>
        <taxon>malvids</taxon>
        <taxon>Brassicales</taxon>
        <taxon>Brassicaceae</taxon>
        <taxon>Camelineae</taxon>
        <taxon>Arabidopsis</taxon>
    </lineage>
</organism>
<evidence type="ECO:0000256" key="1">
    <source>
        <dbReference type="ARBA" id="ARBA00004123"/>
    </source>
</evidence>
<feature type="region of interest" description="Disordered" evidence="7">
    <location>
        <begin position="54"/>
        <end position="77"/>
    </location>
</feature>
<keyword evidence="4" id="KW-0804">Transcription</keyword>
<evidence type="ECO:0000256" key="6">
    <source>
        <dbReference type="SAM" id="Coils"/>
    </source>
</evidence>
<dbReference type="AlphaFoldDB" id="A0A8T2B8R3"/>
<dbReference type="GO" id="GO:0005634">
    <property type="term" value="C:nucleus"/>
    <property type="evidence" value="ECO:0007669"/>
    <property type="project" value="UniProtKB-SubCell"/>
</dbReference>
<evidence type="ECO:0000313" key="10">
    <source>
        <dbReference type="Proteomes" id="UP000694251"/>
    </source>
</evidence>
<dbReference type="CDD" id="cd14703">
    <property type="entry name" value="bZIP_plant_RF2"/>
    <property type="match status" value="1"/>
</dbReference>
<comment type="subcellular location">
    <subcellularLocation>
        <location evidence="1">Nucleus</location>
    </subcellularLocation>
</comment>
<name>A0A8T2B8R3_ARASU</name>
<feature type="region of interest" description="Disordered" evidence="7">
    <location>
        <begin position="1"/>
        <end position="39"/>
    </location>
</feature>
<sequence length="244" mass="27391">MNGSDNITPSGPRSMTQPSPASSLPPLSPSSSSFRRNSLPSMILSPSALVENRDSSIRVKKNPSLPPLDVKRRTEKDIEPLTRHNRSVSMDSFFNDLLKLTPSLGNVSSSSLVDGDKNASGLEFGSNDYTDVELHMIAESNKLKKIASDPVRVRRILANRVVIELSKQRQSQYVIDLEQKIKFLENENASMSEKIKLLENDKTMMMNEKKEITIRIESLEQQAQLRDGCYSCNCMNFAYDTAYK</sequence>
<protein>
    <submittedName>
        <fullName evidence="9">Basic-leucine zipper domain</fullName>
    </submittedName>
</protein>
<evidence type="ECO:0000259" key="8">
    <source>
        <dbReference type="SMART" id="SM00338"/>
    </source>
</evidence>
<dbReference type="Proteomes" id="UP000694251">
    <property type="component" value="Chromosome 8"/>
</dbReference>
<dbReference type="EMBL" id="JAEFBJ010000008">
    <property type="protein sequence ID" value="KAG7583697.1"/>
    <property type="molecule type" value="Genomic_DNA"/>
</dbReference>
<evidence type="ECO:0000256" key="2">
    <source>
        <dbReference type="ARBA" id="ARBA00023015"/>
    </source>
</evidence>
<proteinExistence type="predicted"/>
<feature type="compositionally biased region" description="Low complexity" evidence="7">
    <location>
        <begin position="18"/>
        <end position="39"/>
    </location>
</feature>
<dbReference type="PANTHER" id="PTHR13690">
    <property type="entry name" value="TRANSCRIPTION FACTOR POSF21-RELATED"/>
    <property type="match status" value="1"/>
</dbReference>
<evidence type="ECO:0000256" key="3">
    <source>
        <dbReference type="ARBA" id="ARBA00023125"/>
    </source>
</evidence>
<dbReference type="PANTHER" id="PTHR13690:SF80">
    <property type="entry name" value="BZIP TRANSCRIPTION FACTOR FAMILY PROTEIN-RELATED"/>
    <property type="match status" value="1"/>
</dbReference>
<dbReference type="InterPro" id="IPR044759">
    <property type="entry name" value="bZIP_RF2"/>
</dbReference>
<dbReference type="GO" id="GO:0003700">
    <property type="term" value="F:DNA-binding transcription factor activity"/>
    <property type="evidence" value="ECO:0007669"/>
    <property type="project" value="InterPro"/>
</dbReference>
<reference evidence="9 10" key="1">
    <citation type="submission" date="2020-12" db="EMBL/GenBank/DDBJ databases">
        <title>Concerted genomic and epigenomic changes stabilize Arabidopsis allopolyploids.</title>
        <authorList>
            <person name="Chen Z."/>
        </authorList>
    </citation>
    <scope>NUCLEOTIDE SEQUENCE [LARGE SCALE GENOMIC DNA]</scope>
    <source>
        <strain evidence="9">As9502</strain>
        <tissue evidence="9">Leaf</tissue>
    </source>
</reference>
<evidence type="ECO:0000256" key="5">
    <source>
        <dbReference type="ARBA" id="ARBA00023242"/>
    </source>
</evidence>
<dbReference type="Pfam" id="PF07716">
    <property type="entry name" value="bZIP_2"/>
    <property type="match status" value="1"/>
</dbReference>
<feature type="coiled-coil region" evidence="6">
    <location>
        <begin position="167"/>
        <end position="222"/>
    </location>
</feature>
<feature type="domain" description="BZIP" evidence="8">
    <location>
        <begin position="147"/>
        <end position="211"/>
    </location>
</feature>
<keyword evidence="2" id="KW-0805">Transcription regulation</keyword>
<dbReference type="InterPro" id="IPR004827">
    <property type="entry name" value="bZIP"/>
</dbReference>
<keyword evidence="6" id="KW-0175">Coiled coil</keyword>
<evidence type="ECO:0000313" key="9">
    <source>
        <dbReference type="EMBL" id="KAG7583697.1"/>
    </source>
</evidence>
<feature type="non-terminal residue" evidence="9">
    <location>
        <position position="244"/>
    </location>
</feature>
<keyword evidence="10" id="KW-1185">Reference proteome</keyword>
<evidence type="ECO:0000256" key="4">
    <source>
        <dbReference type="ARBA" id="ARBA00023163"/>
    </source>
</evidence>
<keyword evidence="5" id="KW-0539">Nucleus</keyword>
<dbReference type="OrthoDB" id="1435597at2759"/>
<keyword evidence="3" id="KW-0238">DNA-binding</keyword>